<feature type="domain" description="UspA" evidence="1">
    <location>
        <begin position="7"/>
        <end position="152"/>
    </location>
</feature>
<protein>
    <recommendedName>
        <fullName evidence="1">UspA domain-containing protein</fullName>
    </recommendedName>
</protein>
<dbReference type="AlphaFoldDB" id="A0A074YZ44"/>
<dbReference type="SUPFAM" id="SSF52402">
    <property type="entry name" value="Adenine nucleotide alpha hydrolases-like"/>
    <property type="match status" value="1"/>
</dbReference>
<name>A0A074YZ44_OPIVI</name>
<dbReference type="KEGG" id="ovi:T265_12260"/>
<dbReference type="PANTHER" id="PTHR46989">
    <property type="entry name" value="USP DOMAIN-CONTAINING PROTEIN"/>
    <property type="match status" value="1"/>
</dbReference>
<dbReference type="InterPro" id="IPR006016">
    <property type="entry name" value="UspA"/>
</dbReference>
<dbReference type="RefSeq" id="XP_009166263.1">
    <property type="nucleotide sequence ID" value="XM_009167999.1"/>
</dbReference>
<evidence type="ECO:0000313" key="4">
    <source>
        <dbReference type="Proteomes" id="UP000054324"/>
    </source>
</evidence>
<dbReference type="EMBL" id="KL600754">
    <property type="protein sequence ID" value="KER18482.1"/>
    <property type="molecule type" value="Genomic_DNA"/>
</dbReference>
<dbReference type="STRING" id="6198.A0A074YZ44"/>
<dbReference type="OrthoDB" id="843225at2759"/>
<dbReference type="GeneID" id="20317686"/>
<dbReference type="KEGG" id="ovi:T265_03499"/>
<evidence type="ECO:0000313" key="2">
    <source>
        <dbReference type="EMBL" id="KER18482.1"/>
    </source>
</evidence>
<dbReference type="Gene3D" id="3.40.50.620">
    <property type="entry name" value="HUPs"/>
    <property type="match status" value="1"/>
</dbReference>
<keyword evidence="4" id="KW-1185">Reference proteome</keyword>
<evidence type="ECO:0000313" key="3">
    <source>
        <dbReference type="EMBL" id="KER30021.1"/>
    </source>
</evidence>
<dbReference type="PANTHER" id="PTHR46989:SF3">
    <property type="entry name" value="USPA DOMAIN-CONTAINING PROTEIN"/>
    <property type="match status" value="1"/>
</dbReference>
<sequence length="156" mass="17484">MVSPKARRILFPIDRSDHSKRAIQWYLDKFAWENDALYLVHVVEPNYSRRFSEVSPDDHTSALTNKMKESVAAGEQVGAQYRSFLKERGKESEFVMQVGTKPGEQIINAARDVSADVIIIGNRGVGTIRRTVLGSVSDYVFHHSSIPVILVPPTVS</sequence>
<dbReference type="PRINTS" id="PR01438">
    <property type="entry name" value="UNVRSLSTRESS"/>
</dbReference>
<dbReference type="Proteomes" id="UP000054324">
    <property type="component" value="Unassembled WGS sequence"/>
</dbReference>
<organism evidence="2 4">
    <name type="scientific">Opisthorchis viverrini</name>
    <name type="common">Southeast Asian liver fluke</name>
    <dbReference type="NCBI Taxonomy" id="6198"/>
    <lineage>
        <taxon>Eukaryota</taxon>
        <taxon>Metazoa</taxon>
        <taxon>Spiralia</taxon>
        <taxon>Lophotrochozoa</taxon>
        <taxon>Platyhelminthes</taxon>
        <taxon>Trematoda</taxon>
        <taxon>Digenea</taxon>
        <taxon>Opisthorchiida</taxon>
        <taxon>Opisthorchiata</taxon>
        <taxon>Opisthorchiidae</taxon>
        <taxon>Opisthorchis</taxon>
    </lineage>
</organism>
<dbReference type="CTD" id="20326428"/>
<dbReference type="InterPro" id="IPR006015">
    <property type="entry name" value="Universal_stress_UspA"/>
</dbReference>
<dbReference type="Pfam" id="PF00582">
    <property type="entry name" value="Usp"/>
    <property type="match status" value="1"/>
</dbReference>
<dbReference type="InterPro" id="IPR014729">
    <property type="entry name" value="Rossmann-like_a/b/a_fold"/>
</dbReference>
<dbReference type="CDD" id="cd23659">
    <property type="entry name" value="USP_At3g01520-like"/>
    <property type="match status" value="1"/>
</dbReference>
<reference evidence="2 4" key="1">
    <citation type="submission" date="2013-11" db="EMBL/GenBank/DDBJ databases">
        <title>Opisthorchis viverrini - life in the bile duct.</title>
        <authorList>
            <person name="Young N.D."/>
            <person name="Nagarajan N."/>
            <person name="Lin S.J."/>
            <person name="Korhonen P.K."/>
            <person name="Jex A.R."/>
            <person name="Hall R.S."/>
            <person name="Safavi-Hemami H."/>
            <person name="Kaewkong W."/>
            <person name="Bertrand D."/>
            <person name="Gao S."/>
            <person name="Seet Q."/>
            <person name="Wongkham S."/>
            <person name="Teh B.T."/>
            <person name="Wongkham C."/>
            <person name="Intapan P.M."/>
            <person name="Maleewong W."/>
            <person name="Yang X."/>
            <person name="Hu M."/>
            <person name="Wang Z."/>
            <person name="Hofmann A."/>
            <person name="Sternberg P.W."/>
            <person name="Tan P."/>
            <person name="Wang J."/>
            <person name="Gasser R.B."/>
        </authorList>
    </citation>
    <scope>NUCLEOTIDE SEQUENCE [LARGE SCALE GENOMIC DNA]</scope>
</reference>
<evidence type="ECO:0000259" key="1">
    <source>
        <dbReference type="Pfam" id="PF00582"/>
    </source>
</evidence>
<gene>
    <name evidence="3" type="ORF">T265_03499</name>
    <name evidence="2" type="ORF">T265_12260</name>
</gene>
<dbReference type="EMBL" id="KL596668">
    <property type="protein sequence ID" value="KER30021.1"/>
    <property type="molecule type" value="Genomic_DNA"/>
</dbReference>
<accession>A0A074YZ44</accession>
<dbReference type="RefSeq" id="XP_009177771.1">
    <property type="nucleotide sequence ID" value="XM_009179507.1"/>
</dbReference>
<dbReference type="GeneID" id="20326428"/>
<dbReference type="CTD" id="20317686"/>
<proteinExistence type="predicted"/>